<feature type="disulfide bond" evidence="5">
    <location>
        <begin position="205"/>
        <end position="214"/>
    </location>
</feature>
<evidence type="ECO:0000256" key="2">
    <source>
        <dbReference type="ARBA" id="ARBA00022729"/>
    </source>
</evidence>
<accession>A0A7J7K631</accession>
<dbReference type="PROSITE" id="PS00010">
    <property type="entry name" value="ASX_HYDROXYL"/>
    <property type="match status" value="1"/>
</dbReference>
<evidence type="ECO:0000259" key="7">
    <source>
        <dbReference type="PROSITE" id="PS50026"/>
    </source>
</evidence>
<dbReference type="FunFam" id="2.10.25.10:FF:000038">
    <property type="entry name" value="Fibrillin 2"/>
    <property type="match status" value="1"/>
</dbReference>
<dbReference type="CDD" id="cd00054">
    <property type="entry name" value="EGF_CA"/>
    <property type="match status" value="1"/>
</dbReference>
<dbReference type="OrthoDB" id="6229058at2759"/>
<dbReference type="Gene3D" id="2.10.25.10">
    <property type="entry name" value="Laminin"/>
    <property type="match status" value="2"/>
</dbReference>
<gene>
    <name evidence="8" type="ORF">EB796_007623</name>
</gene>
<feature type="domain" description="EGF-like" evidence="7">
    <location>
        <begin position="132"/>
        <end position="170"/>
    </location>
</feature>
<evidence type="ECO:0000256" key="6">
    <source>
        <dbReference type="SAM" id="SignalP"/>
    </source>
</evidence>
<dbReference type="SMART" id="SM00179">
    <property type="entry name" value="EGF_CA"/>
    <property type="match status" value="2"/>
</dbReference>
<name>A0A7J7K631_BUGNE</name>
<feature type="domain" description="EGF-like" evidence="7">
    <location>
        <begin position="180"/>
        <end position="215"/>
    </location>
</feature>
<evidence type="ECO:0000256" key="3">
    <source>
        <dbReference type="ARBA" id="ARBA00022737"/>
    </source>
</evidence>
<keyword evidence="2 6" id="KW-0732">Signal</keyword>
<dbReference type="Proteomes" id="UP000593567">
    <property type="component" value="Unassembled WGS sequence"/>
</dbReference>
<dbReference type="InterPro" id="IPR049883">
    <property type="entry name" value="NOTCH1_EGF-like"/>
</dbReference>
<keyword evidence="9" id="KW-1185">Reference proteome</keyword>
<organism evidence="8 9">
    <name type="scientific">Bugula neritina</name>
    <name type="common">Brown bryozoan</name>
    <name type="synonym">Sertularia neritina</name>
    <dbReference type="NCBI Taxonomy" id="10212"/>
    <lineage>
        <taxon>Eukaryota</taxon>
        <taxon>Metazoa</taxon>
        <taxon>Spiralia</taxon>
        <taxon>Lophotrochozoa</taxon>
        <taxon>Bryozoa</taxon>
        <taxon>Gymnolaemata</taxon>
        <taxon>Cheilostomatida</taxon>
        <taxon>Flustrina</taxon>
        <taxon>Buguloidea</taxon>
        <taxon>Bugulidae</taxon>
        <taxon>Bugula</taxon>
    </lineage>
</organism>
<keyword evidence="1 5" id="KW-0245">EGF-like domain</keyword>
<dbReference type="InterPro" id="IPR000742">
    <property type="entry name" value="EGF"/>
</dbReference>
<dbReference type="PROSITE" id="PS50026">
    <property type="entry name" value="EGF_3"/>
    <property type="match status" value="2"/>
</dbReference>
<feature type="signal peptide" evidence="6">
    <location>
        <begin position="1"/>
        <end position="19"/>
    </location>
</feature>
<sequence length="230" mass="25079">MYLFHTTVLLLAIANRISALQTYMVITRVKTQKIDPASCLPEYSDSSSDKFTNFNRDICDSLSQSISSSPSAVSISGCRVESVVCQDNLPLVSTRIDIAGSELTANELHHSFNLHTLIKETVITIDYLQVKDFNECKSGTHNCDISAACRNTAGSYTCTCKQGYTDTSIDHYLDAGRVCNINCGDTSCANNGVCLLVEDQHVCKCLDNYEGPSCELMKGEKNGFGSLALL</sequence>
<evidence type="ECO:0000313" key="8">
    <source>
        <dbReference type="EMBL" id="KAF6034072.1"/>
    </source>
</evidence>
<dbReference type="AlphaFoldDB" id="A0A7J7K631"/>
<dbReference type="PROSITE" id="PS01187">
    <property type="entry name" value="EGF_CA"/>
    <property type="match status" value="1"/>
</dbReference>
<comment type="caution">
    <text evidence="8">The sequence shown here is derived from an EMBL/GenBank/DDBJ whole genome shotgun (WGS) entry which is preliminary data.</text>
</comment>
<keyword evidence="4 5" id="KW-1015">Disulfide bond</keyword>
<feature type="chain" id="PRO_5029838240" description="EGF-like domain-containing protein" evidence="6">
    <location>
        <begin position="20"/>
        <end position="230"/>
    </location>
</feature>
<keyword evidence="3" id="KW-0677">Repeat</keyword>
<dbReference type="EMBL" id="VXIV02001161">
    <property type="protein sequence ID" value="KAF6034072.1"/>
    <property type="molecule type" value="Genomic_DNA"/>
</dbReference>
<dbReference type="PROSITE" id="PS00022">
    <property type="entry name" value="EGF_1"/>
    <property type="match status" value="1"/>
</dbReference>
<reference evidence="8" key="1">
    <citation type="submission" date="2020-06" db="EMBL/GenBank/DDBJ databases">
        <title>Draft genome of Bugula neritina, a colonial animal packing powerful symbionts and potential medicines.</title>
        <authorList>
            <person name="Rayko M."/>
        </authorList>
    </citation>
    <scope>NUCLEOTIDE SEQUENCE [LARGE SCALE GENOMIC DNA]</scope>
    <source>
        <strain evidence="8">Kwan_BN1</strain>
    </source>
</reference>
<dbReference type="InterPro" id="IPR000152">
    <property type="entry name" value="EGF-type_Asp/Asn_hydroxyl_site"/>
</dbReference>
<dbReference type="GO" id="GO:0005509">
    <property type="term" value="F:calcium ion binding"/>
    <property type="evidence" value="ECO:0007669"/>
    <property type="project" value="InterPro"/>
</dbReference>
<proteinExistence type="predicted"/>
<dbReference type="Pfam" id="PF07645">
    <property type="entry name" value="EGF_CA"/>
    <property type="match status" value="1"/>
</dbReference>
<comment type="caution">
    <text evidence="5">Lacks conserved residue(s) required for the propagation of feature annotation.</text>
</comment>
<evidence type="ECO:0000256" key="4">
    <source>
        <dbReference type="ARBA" id="ARBA00023157"/>
    </source>
</evidence>
<evidence type="ECO:0000256" key="5">
    <source>
        <dbReference type="PROSITE-ProRule" id="PRU00076"/>
    </source>
</evidence>
<evidence type="ECO:0000313" key="9">
    <source>
        <dbReference type="Proteomes" id="UP000593567"/>
    </source>
</evidence>
<dbReference type="InterPro" id="IPR001881">
    <property type="entry name" value="EGF-like_Ca-bd_dom"/>
</dbReference>
<dbReference type="SMART" id="SM00181">
    <property type="entry name" value="EGF"/>
    <property type="match status" value="2"/>
</dbReference>
<dbReference type="InterPro" id="IPR018097">
    <property type="entry name" value="EGF_Ca-bd_CS"/>
</dbReference>
<dbReference type="SUPFAM" id="SSF57196">
    <property type="entry name" value="EGF/Laminin"/>
    <property type="match status" value="2"/>
</dbReference>
<evidence type="ECO:0000256" key="1">
    <source>
        <dbReference type="ARBA" id="ARBA00022536"/>
    </source>
</evidence>
<protein>
    <recommendedName>
        <fullName evidence="7">EGF-like domain-containing protein</fullName>
    </recommendedName>
</protein>